<dbReference type="SMART" id="SM00368">
    <property type="entry name" value="LRR_RI"/>
    <property type="match status" value="2"/>
</dbReference>
<sequence>ESCTVTDLNLMCNDIGRNGAEWLAKGLQLNRSLKTLRMNGNKIGDAGGMHFATMLQLNKTLESLDLGDCDLVSRSARFINTNQSRMDN</sequence>
<accession>A0A401QEF3</accession>
<dbReference type="Pfam" id="PF13516">
    <property type="entry name" value="LRR_6"/>
    <property type="match status" value="3"/>
</dbReference>
<keyword evidence="1" id="KW-0677">Repeat</keyword>
<evidence type="ECO:0000313" key="3">
    <source>
        <dbReference type="Proteomes" id="UP000288216"/>
    </source>
</evidence>
<protein>
    <submittedName>
        <fullName evidence="2">Uncharacterized protein</fullName>
    </submittedName>
</protein>
<dbReference type="PANTHER" id="PTHR24111">
    <property type="entry name" value="LEUCINE-RICH REPEAT-CONTAINING PROTEIN 34"/>
    <property type="match status" value="1"/>
</dbReference>
<evidence type="ECO:0000313" key="2">
    <source>
        <dbReference type="EMBL" id="GCB83788.1"/>
    </source>
</evidence>
<dbReference type="SUPFAM" id="SSF52047">
    <property type="entry name" value="RNI-like"/>
    <property type="match status" value="1"/>
</dbReference>
<dbReference type="Gene3D" id="3.80.10.10">
    <property type="entry name" value="Ribonuclease Inhibitor"/>
    <property type="match status" value="1"/>
</dbReference>
<dbReference type="STRING" id="75743.A0A401QEF3"/>
<organism evidence="2 3">
    <name type="scientific">Scyliorhinus torazame</name>
    <name type="common">Cloudy catshark</name>
    <name type="synonym">Catulus torazame</name>
    <dbReference type="NCBI Taxonomy" id="75743"/>
    <lineage>
        <taxon>Eukaryota</taxon>
        <taxon>Metazoa</taxon>
        <taxon>Chordata</taxon>
        <taxon>Craniata</taxon>
        <taxon>Vertebrata</taxon>
        <taxon>Chondrichthyes</taxon>
        <taxon>Elasmobranchii</taxon>
        <taxon>Galeomorphii</taxon>
        <taxon>Galeoidea</taxon>
        <taxon>Carcharhiniformes</taxon>
        <taxon>Scyliorhinidae</taxon>
        <taxon>Scyliorhinus</taxon>
    </lineage>
</organism>
<keyword evidence="3" id="KW-1185">Reference proteome</keyword>
<dbReference type="InterPro" id="IPR032675">
    <property type="entry name" value="LRR_dom_sf"/>
</dbReference>
<proteinExistence type="predicted"/>
<dbReference type="InterPro" id="IPR052201">
    <property type="entry name" value="LRR-containing_regulator"/>
</dbReference>
<dbReference type="PANTHER" id="PTHR24111:SF0">
    <property type="entry name" value="LEUCINE-RICH REPEAT-CONTAINING PROTEIN"/>
    <property type="match status" value="1"/>
</dbReference>
<evidence type="ECO:0000256" key="1">
    <source>
        <dbReference type="ARBA" id="ARBA00022737"/>
    </source>
</evidence>
<dbReference type="InterPro" id="IPR001611">
    <property type="entry name" value="Leu-rich_rpt"/>
</dbReference>
<dbReference type="Proteomes" id="UP000288216">
    <property type="component" value="Unassembled WGS sequence"/>
</dbReference>
<dbReference type="EMBL" id="BFAA01045930">
    <property type="protein sequence ID" value="GCB83788.1"/>
    <property type="molecule type" value="Genomic_DNA"/>
</dbReference>
<comment type="caution">
    <text evidence="2">The sequence shown here is derived from an EMBL/GenBank/DDBJ whole genome shotgun (WGS) entry which is preliminary data.</text>
</comment>
<name>A0A401QEF3_SCYTO</name>
<reference evidence="2 3" key="1">
    <citation type="journal article" date="2018" name="Nat. Ecol. Evol.">
        <title>Shark genomes provide insights into elasmobranch evolution and the origin of vertebrates.</title>
        <authorList>
            <person name="Hara Y"/>
            <person name="Yamaguchi K"/>
            <person name="Onimaru K"/>
            <person name="Kadota M"/>
            <person name="Koyanagi M"/>
            <person name="Keeley SD"/>
            <person name="Tatsumi K"/>
            <person name="Tanaka K"/>
            <person name="Motone F"/>
            <person name="Kageyama Y"/>
            <person name="Nozu R"/>
            <person name="Adachi N"/>
            <person name="Nishimura O"/>
            <person name="Nakagawa R"/>
            <person name="Tanegashima C"/>
            <person name="Kiyatake I"/>
            <person name="Matsumoto R"/>
            <person name="Murakumo K"/>
            <person name="Nishida K"/>
            <person name="Terakita A"/>
            <person name="Kuratani S"/>
            <person name="Sato K"/>
            <person name="Hyodo S Kuraku.S."/>
        </authorList>
    </citation>
    <scope>NUCLEOTIDE SEQUENCE [LARGE SCALE GENOMIC DNA]</scope>
</reference>
<dbReference type="OrthoDB" id="272549at2759"/>
<feature type="non-terminal residue" evidence="2">
    <location>
        <position position="1"/>
    </location>
</feature>
<dbReference type="AlphaFoldDB" id="A0A401QEF3"/>
<gene>
    <name evidence="2" type="ORF">scyTo_0024415</name>
</gene>